<evidence type="ECO:0000313" key="4">
    <source>
        <dbReference type="EMBL" id="KAF9491194.1"/>
    </source>
</evidence>
<sequence>MLFAPGQTLDNMLGSLYVGSLFAAVLYGITSIQTYSYFSWFYNRDSFVHRVAVGLLWSLDTIHFVLVVHGVYYYCVESFENPLKLLTLVWSMKLQIVINVIIILLVQGLYAYRVWLLGGYHNRILAYIVVFITAGGFAVGMALAHAVYTLTFIADHGKIGWAIIASLATATFVDFFIAGAMVYYLRRSRGLQQHVNSKISTLMQMSLTSGILTSACSTAALVTYVALPKTLIFMGVESFLTKLYINSFLAMLNARDRHHDLPPYQIDSHSHSSRNGVAVHIQTLSKPGIISTSESKSDGSNPRTSLSLYKSSMAPVSSLASPLESQTGLNDLSNKDGDVGEDGRRDDGEKDDNKVYPW</sequence>
<feature type="domain" description="DUF6534" evidence="3">
    <location>
        <begin position="171"/>
        <end position="256"/>
    </location>
</feature>
<dbReference type="InterPro" id="IPR045339">
    <property type="entry name" value="DUF6534"/>
</dbReference>
<accession>A0A9P5ZNR8</accession>
<proteinExistence type="predicted"/>
<dbReference type="EMBL" id="MU154624">
    <property type="protein sequence ID" value="KAF9491194.1"/>
    <property type="molecule type" value="Genomic_DNA"/>
</dbReference>
<keyword evidence="2" id="KW-0472">Membrane</keyword>
<comment type="caution">
    <text evidence="4">The sequence shown here is derived from an EMBL/GenBank/DDBJ whole genome shotgun (WGS) entry which is preliminary data.</text>
</comment>
<gene>
    <name evidence="4" type="ORF">BDN71DRAFT_94421</name>
</gene>
<evidence type="ECO:0000256" key="2">
    <source>
        <dbReference type="SAM" id="Phobius"/>
    </source>
</evidence>
<keyword evidence="5" id="KW-1185">Reference proteome</keyword>
<organism evidence="4 5">
    <name type="scientific">Pleurotus eryngii</name>
    <name type="common">Boletus of the steppes</name>
    <dbReference type="NCBI Taxonomy" id="5323"/>
    <lineage>
        <taxon>Eukaryota</taxon>
        <taxon>Fungi</taxon>
        <taxon>Dikarya</taxon>
        <taxon>Basidiomycota</taxon>
        <taxon>Agaricomycotina</taxon>
        <taxon>Agaricomycetes</taxon>
        <taxon>Agaricomycetidae</taxon>
        <taxon>Agaricales</taxon>
        <taxon>Pleurotineae</taxon>
        <taxon>Pleurotaceae</taxon>
        <taxon>Pleurotus</taxon>
    </lineage>
</organism>
<feature type="transmembrane region" description="Helical" evidence="2">
    <location>
        <begin position="206"/>
        <end position="226"/>
    </location>
</feature>
<protein>
    <recommendedName>
        <fullName evidence="3">DUF6534 domain-containing protein</fullName>
    </recommendedName>
</protein>
<dbReference type="PANTHER" id="PTHR40465:SF1">
    <property type="entry name" value="DUF6534 DOMAIN-CONTAINING PROTEIN"/>
    <property type="match status" value="1"/>
</dbReference>
<dbReference type="OrthoDB" id="3270417at2759"/>
<feature type="transmembrane region" description="Helical" evidence="2">
    <location>
        <begin position="124"/>
        <end position="147"/>
    </location>
</feature>
<evidence type="ECO:0000313" key="5">
    <source>
        <dbReference type="Proteomes" id="UP000807025"/>
    </source>
</evidence>
<feature type="transmembrane region" description="Helical" evidence="2">
    <location>
        <begin position="51"/>
        <end position="74"/>
    </location>
</feature>
<feature type="compositionally biased region" description="Polar residues" evidence="1">
    <location>
        <begin position="317"/>
        <end position="332"/>
    </location>
</feature>
<name>A0A9P5ZNR8_PLEER</name>
<dbReference type="Pfam" id="PF20152">
    <property type="entry name" value="DUF6534"/>
    <property type="match status" value="1"/>
</dbReference>
<dbReference type="Proteomes" id="UP000807025">
    <property type="component" value="Unassembled WGS sequence"/>
</dbReference>
<feature type="transmembrane region" description="Helical" evidence="2">
    <location>
        <begin position="159"/>
        <end position="185"/>
    </location>
</feature>
<keyword evidence="2" id="KW-0812">Transmembrane</keyword>
<dbReference type="AlphaFoldDB" id="A0A9P5ZNR8"/>
<evidence type="ECO:0000256" key="1">
    <source>
        <dbReference type="SAM" id="MobiDB-lite"/>
    </source>
</evidence>
<feature type="transmembrane region" description="Helical" evidence="2">
    <location>
        <begin position="94"/>
        <end position="112"/>
    </location>
</feature>
<reference evidence="4" key="1">
    <citation type="submission" date="2020-11" db="EMBL/GenBank/DDBJ databases">
        <authorList>
            <consortium name="DOE Joint Genome Institute"/>
            <person name="Ahrendt S."/>
            <person name="Riley R."/>
            <person name="Andreopoulos W."/>
            <person name="Labutti K."/>
            <person name="Pangilinan J."/>
            <person name="Ruiz-Duenas F.J."/>
            <person name="Barrasa J.M."/>
            <person name="Sanchez-Garcia M."/>
            <person name="Camarero S."/>
            <person name="Miyauchi S."/>
            <person name="Serrano A."/>
            <person name="Linde D."/>
            <person name="Babiker R."/>
            <person name="Drula E."/>
            <person name="Ayuso-Fernandez I."/>
            <person name="Pacheco R."/>
            <person name="Padilla G."/>
            <person name="Ferreira P."/>
            <person name="Barriuso J."/>
            <person name="Kellner H."/>
            <person name="Castanera R."/>
            <person name="Alfaro M."/>
            <person name="Ramirez L."/>
            <person name="Pisabarro A.G."/>
            <person name="Kuo A."/>
            <person name="Tritt A."/>
            <person name="Lipzen A."/>
            <person name="He G."/>
            <person name="Yan M."/>
            <person name="Ng V."/>
            <person name="Cullen D."/>
            <person name="Martin F."/>
            <person name="Rosso M.-N."/>
            <person name="Henrissat B."/>
            <person name="Hibbett D."/>
            <person name="Martinez A.T."/>
            <person name="Grigoriev I.V."/>
        </authorList>
    </citation>
    <scope>NUCLEOTIDE SEQUENCE</scope>
    <source>
        <strain evidence="4">ATCC 90797</strain>
    </source>
</reference>
<evidence type="ECO:0000259" key="3">
    <source>
        <dbReference type="Pfam" id="PF20152"/>
    </source>
</evidence>
<keyword evidence="2" id="KW-1133">Transmembrane helix</keyword>
<feature type="compositionally biased region" description="Basic and acidic residues" evidence="1">
    <location>
        <begin position="333"/>
        <end position="358"/>
    </location>
</feature>
<dbReference type="PANTHER" id="PTHR40465">
    <property type="entry name" value="CHROMOSOME 1, WHOLE GENOME SHOTGUN SEQUENCE"/>
    <property type="match status" value="1"/>
</dbReference>
<feature type="region of interest" description="Disordered" evidence="1">
    <location>
        <begin position="317"/>
        <end position="358"/>
    </location>
</feature>